<sequence>MSQAVVHFTVVVSISHIVVSHLLSCGSLTFIIVVVSPSQGGVSPHRRQSHLHRSSLTSHTVAVSPLHRAEFHPFTGCSLTFTGWSLTSHRQ</sequence>
<dbReference type="Proteomes" id="UP000499080">
    <property type="component" value="Unassembled WGS sequence"/>
</dbReference>
<comment type="caution">
    <text evidence="2">The sequence shown here is derived from an EMBL/GenBank/DDBJ whole genome shotgun (WGS) entry which is preliminary data.</text>
</comment>
<reference evidence="2 3" key="1">
    <citation type="journal article" date="2019" name="Sci. Rep.">
        <title>Orb-weaving spider Araneus ventricosus genome elucidates the spidroin gene catalogue.</title>
        <authorList>
            <person name="Kono N."/>
            <person name="Nakamura H."/>
            <person name="Ohtoshi R."/>
            <person name="Moran D.A.P."/>
            <person name="Shinohara A."/>
            <person name="Yoshida Y."/>
            <person name="Fujiwara M."/>
            <person name="Mori M."/>
            <person name="Tomita M."/>
            <person name="Arakawa K."/>
        </authorList>
    </citation>
    <scope>NUCLEOTIDE SEQUENCE [LARGE SCALE GENOMIC DNA]</scope>
</reference>
<accession>A0A4Y2TTI4</accession>
<dbReference type="EMBL" id="BGPR01030437">
    <property type="protein sequence ID" value="GBO02964.1"/>
    <property type="molecule type" value="Genomic_DNA"/>
</dbReference>
<evidence type="ECO:0000313" key="2">
    <source>
        <dbReference type="EMBL" id="GBO02964.1"/>
    </source>
</evidence>
<keyword evidence="3" id="KW-1185">Reference proteome</keyword>
<gene>
    <name evidence="2" type="ORF">AVEN_149288_1</name>
</gene>
<evidence type="ECO:0000256" key="1">
    <source>
        <dbReference type="SAM" id="Phobius"/>
    </source>
</evidence>
<keyword evidence="1" id="KW-1133">Transmembrane helix</keyword>
<keyword evidence="1" id="KW-0472">Membrane</keyword>
<organism evidence="2 3">
    <name type="scientific">Araneus ventricosus</name>
    <name type="common">Orbweaver spider</name>
    <name type="synonym">Epeira ventricosa</name>
    <dbReference type="NCBI Taxonomy" id="182803"/>
    <lineage>
        <taxon>Eukaryota</taxon>
        <taxon>Metazoa</taxon>
        <taxon>Ecdysozoa</taxon>
        <taxon>Arthropoda</taxon>
        <taxon>Chelicerata</taxon>
        <taxon>Arachnida</taxon>
        <taxon>Araneae</taxon>
        <taxon>Araneomorphae</taxon>
        <taxon>Entelegynae</taxon>
        <taxon>Araneoidea</taxon>
        <taxon>Araneidae</taxon>
        <taxon>Araneus</taxon>
    </lineage>
</organism>
<evidence type="ECO:0000313" key="3">
    <source>
        <dbReference type="Proteomes" id="UP000499080"/>
    </source>
</evidence>
<keyword evidence="1" id="KW-0812">Transmembrane</keyword>
<proteinExistence type="predicted"/>
<name>A0A4Y2TTI4_ARAVE</name>
<feature type="transmembrane region" description="Helical" evidence="1">
    <location>
        <begin position="6"/>
        <end position="35"/>
    </location>
</feature>
<dbReference type="AlphaFoldDB" id="A0A4Y2TTI4"/>
<protein>
    <submittedName>
        <fullName evidence="2">Uncharacterized protein</fullName>
    </submittedName>
</protein>